<gene>
    <name evidence="4" type="ORF">Vbra_3111</name>
</gene>
<feature type="repeat" description="ANK" evidence="3">
    <location>
        <begin position="203"/>
        <end position="227"/>
    </location>
</feature>
<keyword evidence="2 3" id="KW-0040">ANK repeat</keyword>
<reference evidence="4 5" key="1">
    <citation type="submission" date="2014-11" db="EMBL/GenBank/DDBJ databases">
        <authorList>
            <person name="Zhu J."/>
            <person name="Qi W."/>
            <person name="Song R."/>
        </authorList>
    </citation>
    <scope>NUCLEOTIDE SEQUENCE [LARGE SCALE GENOMIC DNA]</scope>
</reference>
<dbReference type="InterPro" id="IPR002110">
    <property type="entry name" value="Ankyrin_rpt"/>
</dbReference>
<accession>A0A0G4G2W5</accession>
<dbReference type="PROSITE" id="PS50088">
    <property type="entry name" value="ANK_REPEAT"/>
    <property type="match status" value="1"/>
</dbReference>
<organism evidence="4 5">
    <name type="scientific">Vitrella brassicaformis (strain CCMP3155)</name>
    <dbReference type="NCBI Taxonomy" id="1169540"/>
    <lineage>
        <taxon>Eukaryota</taxon>
        <taxon>Sar</taxon>
        <taxon>Alveolata</taxon>
        <taxon>Colpodellida</taxon>
        <taxon>Vitrellaceae</taxon>
        <taxon>Vitrella</taxon>
    </lineage>
</organism>
<keyword evidence="1" id="KW-0677">Repeat</keyword>
<dbReference type="AlphaFoldDB" id="A0A0G4G2W5"/>
<dbReference type="Gene3D" id="1.25.40.20">
    <property type="entry name" value="Ankyrin repeat-containing domain"/>
    <property type="match status" value="2"/>
</dbReference>
<proteinExistence type="predicted"/>
<keyword evidence="5" id="KW-1185">Reference proteome</keyword>
<dbReference type="PROSITE" id="PS50297">
    <property type="entry name" value="ANK_REP_REGION"/>
    <property type="match status" value="1"/>
</dbReference>
<dbReference type="EMBL" id="CDMY01000549">
    <property type="protein sequence ID" value="CEM22049.1"/>
    <property type="molecule type" value="Genomic_DNA"/>
</dbReference>
<dbReference type="InterPro" id="IPR036770">
    <property type="entry name" value="Ankyrin_rpt-contain_sf"/>
</dbReference>
<dbReference type="Pfam" id="PF00023">
    <property type="entry name" value="Ank"/>
    <property type="match status" value="1"/>
</dbReference>
<protein>
    <submittedName>
        <fullName evidence="4">Uncharacterized protein</fullName>
    </submittedName>
</protein>
<evidence type="ECO:0000313" key="5">
    <source>
        <dbReference type="Proteomes" id="UP000041254"/>
    </source>
</evidence>
<evidence type="ECO:0000256" key="3">
    <source>
        <dbReference type="PROSITE-ProRule" id="PRU00023"/>
    </source>
</evidence>
<name>A0A0G4G2W5_VITBC</name>
<dbReference type="Proteomes" id="UP000041254">
    <property type="component" value="Unassembled WGS sequence"/>
</dbReference>
<dbReference type="VEuPathDB" id="CryptoDB:Vbra_3111"/>
<dbReference type="OrthoDB" id="909278at2759"/>
<evidence type="ECO:0000256" key="2">
    <source>
        <dbReference type="ARBA" id="ARBA00023043"/>
    </source>
</evidence>
<sequence>MDREDVVASLLSLGLSHHISKQDDVLKTPLHAAAQVGNAAVTNVLIEAADPSALAIQDNVVTRTKSTRIYFIDLILFRRGKQFCIWLHSVDGSTALHLSIDDEAIDVTRLLSTPESISCKGSLKLTPLQCAMAKGRWRHVDAMLDVVIAARPISRASTENIDQHDDTVLQRAVFANRAFVLEQIVGYLRENDIMHIIRTQDEDGKSPLHHAAANGNTECIRLLLPEGNIKTKNKTKKRTPLHEAAAFGNPSPVEELLKHADKEALLSQDDVRHRKTQMEIDSA</sequence>
<dbReference type="PhylomeDB" id="A0A0G4G2W5"/>
<dbReference type="SUPFAM" id="SSF48403">
    <property type="entry name" value="Ankyrin repeat"/>
    <property type="match status" value="1"/>
</dbReference>
<dbReference type="PANTHER" id="PTHR24198:SF165">
    <property type="entry name" value="ANKYRIN REPEAT-CONTAINING PROTEIN-RELATED"/>
    <property type="match status" value="1"/>
</dbReference>
<evidence type="ECO:0000256" key="1">
    <source>
        <dbReference type="ARBA" id="ARBA00022737"/>
    </source>
</evidence>
<dbReference type="SMART" id="SM00248">
    <property type="entry name" value="ANK"/>
    <property type="match status" value="5"/>
</dbReference>
<dbReference type="PANTHER" id="PTHR24198">
    <property type="entry name" value="ANKYRIN REPEAT AND PROTEIN KINASE DOMAIN-CONTAINING PROTEIN"/>
    <property type="match status" value="1"/>
</dbReference>
<dbReference type="InParanoid" id="A0A0G4G2W5"/>
<dbReference type="STRING" id="1169540.A0A0G4G2W5"/>
<evidence type="ECO:0000313" key="4">
    <source>
        <dbReference type="EMBL" id="CEM22049.1"/>
    </source>
</evidence>
<dbReference type="Pfam" id="PF12796">
    <property type="entry name" value="Ank_2"/>
    <property type="match status" value="1"/>
</dbReference>